<feature type="signal peptide" evidence="8">
    <location>
        <begin position="1"/>
        <end position="22"/>
    </location>
</feature>
<keyword evidence="10" id="KW-1185">Reference proteome</keyword>
<gene>
    <name evidence="9" type="ORF">ELE36_04550</name>
</gene>
<dbReference type="EMBL" id="CP035704">
    <property type="protein sequence ID" value="QBB69700.1"/>
    <property type="molecule type" value="Genomic_DNA"/>
</dbReference>
<protein>
    <submittedName>
        <fullName evidence="9">Cytochrome c</fullName>
    </submittedName>
</protein>
<dbReference type="AlphaFoldDB" id="A0A411HH05"/>
<dbReference type="PROSITE" id="PS51009">
    <property type="entry name" value="CYTCII"/>
    <property type="match status" value="1"/>
</dbReference>
<evidence type="ECO:0000313" key="10">
    <source>
        <dbReference type="Proteomes" id="UP000291562"/>
    </source>
</evidence>
<name>A0A411HH05_9GAMM</name>
<dbReference type="Gene3D" id="1.20.120.10">
    <property type="entry name" value="Cytochrome c/b562"/>
    <property type="match status" value="1"/>
</dbReference>
<evidence type="ECO:0000256" key="3">
    <source>
        <dbReference type="ARBA" id="ARBA00022723"/>
    </source>
</evidence>
<accession>A0A411HH05</accession>
<dbReference type="KEGG" id="xbc:ELE36_04550"/>
<organism evidence="9 10">
    <name type="scientific">Pseudolysobacter antarcticus</name>
    <dbReference type="NCBI Taxonomy" id="2511995"/>
    <lineage>
        <taxon>Bacteria</taxon>
        <taxon>Pseudomonadati</taxon>
        <taxon>Pseudomonadota</taxon>
        <taxon>Gammaproteobacteria</taxon>
        <taxon>Lysobacterales</taxon>
        <taxon>Rhodanobacteraceae</taxon>
        <taxon>Pseudolysobacter</taxon>
    </lineage>
</organism>
<feature type="binding site" description="axial binding residue" evidence="6">
    <location>
        <position position="144"/>
    </location>
    <ligand>
        <name>heme c</name>
        <dbReference type="ChEBI" id="CHEBI:61717"/>
    </ligand>
    <ligandPart>
        <name>Fe</name>
        <dbReference type="ChEBI" id="CHEBI:18248"/>
    </ligandPart>
</feature>
<evidence type="ECO:0000256" key="6">
    <source>
        <dbReference type="PIRSR" id="PIRSR000027-1"/>
    </source>
</evidence>
<dbReference type="RefSeq" id="WP_129831960.1">
    <property type="nucleotide sequence ID" value="NZ_CP035704.1"/>
</dbReference>
<dbReference type="InterPro" id="IPR002321">
    <property type="entry name" value="Cyt_c_II"/>
</dbReference>
<evidence type="ECO:0000256" key="2">
    <source>
        <dbReference type="ARBA" id="ARBA00022617"/>
    </source>
</evidence>
<dbReference type="InterPro" id="IPR010980">
    <property type="entry name" value="Cyt_c/b562"/>
</dbReference>
<keyword evidence="4" id="KW-0249">Electron transport</keyword>
<comment type="PTM">
    <text evidence="7">Binds 1 heme group per subunit.</text>
</comment>
<keyword evidence="3 6" id="KW-0479">Metal-binding</keyword>
<dbReference type="GO" id="GO:0042597">
    <property type="term" value="C:periplasmic space"/>
    <property type="evidence" value="ECO:0007669"/>
    <property type="project" value="InterPro"/>
</dbReference>
<dbReference type="GO" id="GO:0020037">
    <property type="term" value="F:heme binding"/>
    <property type="evidence" value="ECO:0007669"/>
    <property type="project" value="InterPro"/>
</dbReference>
<reference evidence="9 10" key="1">
    <citation type="submission" date="2019-01" db="EMBL/GenBank/DDBJ databases">
        <title>Pseudolysobacter antarctica gen. nov., sp. nov., isolated from Fildes Peninsula, Antarctica.</title>
        <authorList>
            <person name="Wei Z."/>
            <person name="Peng F."/>
        </authorList>
    </citation>
    <scope>NUCLEOTIDE SEQUENCE [LARGE SCALE GENOMIC DNA]</scope>
    <source>
        <strain evidence="9 10">AQ6-296</strain>
    </source>
</reference>
<keyword evidence="8" id="KW-0732">Signal</keyword>
<evidence type="ECO:0000256" key="1">
    <source>
        <dbReference type="ARBA" id="ARBA00022448"/>
    </source>
</evidence>
<feature type="binding site" description="covalent" evidence="7">
    <location>
        <position position="140"/>
    </location>
    <ligand>
        <name>heme c</name>
        <dbReference type="ChEBI" id="CHEBI:61717"/>
    </ligand>
</feature>
<evidence type="ECO:0000256" key="4">
    <source>
        <dbReference type="ARBA" id="ARBA00022982"/>
    </source>
</evidence>
<feature type="binding site" description="covalent" evidence="7">
    <location>
        <position position="143"/>
    </location>
    <ligand>
        <name>heme c</name>
        <dbReference type="ChEBI" id="CHEBI:61717"/>
    </ligand>
</feature>
<dbReference type="SUPFAM" id="SSF47175">
    <property type="entry name" value="Cytochromes"/>
    <property type="match status" value="1"/>
</dbReference>
<feature type="chain" id="PRO_5019078591" evidence="8">
    <location>
        <begin position="23"/>
        <end position="152"/>
    </location>
</feature>
<evidence type="ECO:0000256" key="8">
    <source>
        <dbReference type="SAM" id="SignalP"/>
    </source>
</evidence>
<evidence type="ECO:0000256" key="7">
    <source>
        <dbReference type="PIRSR" id="PIRSR000027-2"/>
    </source>
</evidence>
<dbReference type="Pfam" id="PF01322">
    <property type="entry name" value="Cytochrom_C_2"/>
    <property type="match status" value="1"/>
</dbReference>
<dbReference type="Proteomes" id="UP000291562">
    <property type="component" value="Chromosome"/>
</dbReference>
<dbReference type="GO" id="GO:0022900">
    <property type="term" value="P:electron transport chain"/>
    <property type="evidence" value="ECO:0007669"/>
    <property type="project" value="InterPro"/>
</dbReference>
<dbReference type="OrthoDB" id="5520910at2"/>
<keyword evidence="1" id="KW-0813">Transport</keyword>
<keyword evidence="5 6" id="KW-0408">Iron</keyword>
<sequence>MKISRLILVCGAVMVSAGSALAHMNTDPEINYRQSLFHLIGWNFSPLGAMNKGKIPFDAKEAALRADRLAALAPQILEGFRKAPSADAKTDAQPLIWKQFDDFTSKANSLVEQTKLLADAAHTGDEAKFKAQFAKTAEACKNCHEKYKKDDD</sequence>
<proteinExistence type="predicted"/>
<dbReference type="PIRSF" id="PIRSF000027">
    <property type="entry name" value="Cytc_c_prime"/>
    <property type="match status" value="1"/>
</dbReference>
<evidence type="ECO:0000313" key="9">
    <source>
        <dbReference type="EMBL" id="QBB69700.1"/>
    </source>
</evidence>
<keyword evidence="2 7" id="KW-0349">Heme</keyword>
<dbReference type="GO" id="GO:0009055">
    <property type="term" value="F:electron transfer activity"/>
    <property type="evidence" value="ECO:0007669"/>
    <property type="project" value="InterPro"/>
</dbReference>
<evidence type="ECO:0000256" key="5">
    <source>
        <dbReference type="ARBA" id="ARBA00023004"/>
    </source>
</evidence>
<dbReference type="GO" id="GO:0005506">
    <property type="term" value="F:iron ion binding"/>
    <property type="evidence" value="ECO:0007669"/>
    <property type="project" value="InterPro"/>
</dbReference>
<dbReference type="InterPro" id="IPR012127">
    <property type="entry name" value="Cyt_c_prime"/>
</dbReference>